<organism evidence="2 3">
    <name type="scientific">Moelleriella libera RCEF 2490</name>
    <dbReference type="NCBI Taxonomy" id="1081109"/>
    <lineage>
        <taxon>Eukaryota</taxon>
        <taxon>Fungi</taxon>
        <taxon>Dikarya</taxon>
        <taxon>Ascomycota</taxon>
        <taxon>Pezizomycotina</taxon>
        <taxon>Sordariomycetes</taxon>
        <taxon>Hypocreomycetidae</taxon>
        <taxon>Hypocreales</taxon>
        <taxon>Clavicipitaceae</taxon>
        <taxon>Moelleriella</taxon>
    </lineage>
</organism>
<comment type="caution">
    <text evidence="2">The sequence shown here is derived from an EMBL/GenBank/DDBJ whole genome shotgun (WGS) entry which is preliminary data.</text>
</comment>
<feature type="compositionally biased region" description="Acidic residues" evidence="1">
    <location>
        <begin position="30"/>
        <end position="39"/>
    </location>
</feature>
<dbReference type="OrthoDB" id="514823at2759"/>
<feature type="compositionally biased region" description="Basic and acidic residues" evidence="1">
    <location>
        <begin position="54"/>
        <end position="79"/>
    </location>
</feature>
<dbReference type="AlphaFoldDB" id="A0A166VGF8"/>
<dbReference type="PANTHER" id="PTHR17598:SF13">
    <property type="entry name" value="DNA POLYMERASE DELTA SUBUNIT 3"/>
    <property type="match status" value="1"/>
</dbReference>
<dbReference type="Pfam" id="PF09507">
    <property type="entry name" value="CDC27"/>
    <property type="match status" value="1"/>
</dbReference>
<dbReference type="EMBL" id="AZGY01000001">
    <property type="protein sequence ID" value="OAA33637.1"/>
    <property type="molecule type" value="Genomic_DNA"/>
</dbReference>
<sequence length="224" mass="24720">MQSFRKSLQSGAGRRPEIGKQEETTGTLSDDGEADDSDILESTSKQSIPVKFKSRAEREEELRRMMDDEANAEDARDAEYLSGEKGGEDGDKGERGEEEEEGEEEDEKNAEEQDIMMADSEAQSIGEPAGPAEDEIPEAVTKTSFGRRRGKRRVTKKKRILDDQGYMVTIQEQGWESFSEDDSNPSPNKKPAFTPTPPSSAPPKGQKSSAKGTQGSIMSFFGKR</sequence>
<dbReference type="GO" id="GO:1904161">
    <property type="term" value="P:DNA synthesis involved in UV-damage excision repair"/>
    <property type="evidence" value="ECO:0007669"/>
    <property type="project" value="TreeGrafter"/>
</dbReference>
<evidence type="ECO:0000256" key="1">
    <source>
        <dbReference type="SAM" id="MobiDB-lite"/>
    </source>
</evidence>
<proteinExistence type="predicted"/>
<dbReference type="InterPro" id="IPR019038">
    <property type="entry name" value="POLD3"/>
</dbReference>
<accession>A0A166VGF8</accession>
<dbReference type="GO" id="GO:0006297">
    <property type="term" value="P:nucleotide-excision repair, DNA gap filling"/>
    <property type="evidence" value="ECO:0007669"/>
    <property type="project" value="TreeGrafter"/>
</dbReference>
<evidence type="ECO:0000313" key="3">
    <source>
        <dbReference type="Proteomes" id="UP000078544"/>
    </source>
</evidence>
<reference evidence="2 3" key="1">
    <citation type="journal article" date="2016" name="Genome Biol. Evol.">
        <title>Divergent and convergent evolution of fungal pathogenicity.</title>
        <authorList>
            <person name="Shang Y."/>
            <person name="Xiao G."/>
            <person name="Zheng P."/>
            <person name="Cen K."/>
            <person name="Zhan S."/>
            <person name="Wang C."/>
        </authorList>
    </citation>
    <scope>NUCLEOTIDE SEQUENCE [LARGE SCALE GENOMIC DNA]</scope>
    <source>
        <strain evidence="2 3">RCEF 2490</strain>
    </source>
</reference>
<feature type="compositionally biased region" description="Basic and acidic residues" evidence="1">
    <location>
        <begin position="85"/>
        <end position="95"/>
    </location>
</feature>
<dbReference type="GO" id="GO:0003887">
    <property type="term" value="F:DNA-directed DNA polymerase activity"/>
    <property type="evidence" value="ECO:0007669"/>
    <property type="project" value="TreeGrafter"/>
</dbReference>
<feature type="compositionally biased region" description="Basic and acidic residues" evidence="1">
    <location>
        <begin position="14"/>
        <end position="23"/>
    </location>
</feature>
<dbReference type="GO" id="GO:0043625">
    <property type="term" value="C:delta DNA polymerase complex"/>
    <property type="evidence" value="ECO:0007669"/>
    <property type="project" value="InterPro"/>
</dbReference>
<feature type="compositionally biased region" description="Acidic residues" evidence="1">
    <location>
        <begin position="96"/>
        <end position="114"/>
    </location>
</feature>
<feature type="compositionally biased region" description="Basic residues" evidence="1">
    <location>
        <begin position="145"/>
        <end position="159"/>
    </location>
</feature>
<dbReference type="GO" id="GO:0006271">
    <property type="term" value="P:DNA strand elongation involved in DNA replication"/>
    <property type="evidence" value="ECO:0007669"/>
    <property type="project" value="TreeGrafter"/>
</dbReference>
<feature type="compositionally biased region" description="Polar residues" evidence="1">
    <location>
        <begin position="206"/>
        <end position="217"/>
    </location>
</feature>
<dbReference type="PANTHER" id="PTHR17598">
    <property type="entry name" value="DNA POLYMERASE DELTA SUBUNIT 3"/>
    <property type="match status" value="1"/>
</dbReference>
<protein>
    <submittedName>
        <fullName evidence="2">DNA polymerase subunit Cdc27</fullName>
    </submittedName>
</protein>
<dbReference type="Proteomes" id="UP000078544">
    <property type="component" value="Unassembled WGS sequence"/>
</dbReference>
<evidence type="ECO:0000313" key="2">
    <source>
        <dbReference type="EMBL" id="OAA33637.1"/>
    </source>
</evidence>
<gene>
    <name evidence="2" type="ORF">AAL_01102</name>
</gene>
<dbReference type="STRING" id="1081109.A0A166VGF8"/>
<feature type="region of interest" description="Disordered" evidence="1">
    <location>
        <begin position="1"/>
        <end position="224"/>
    </location>
</feature>
<feature type="compositionally biased region" description="Polar residues" evidence="1">
    <location>
        <begin position="1"/>
        <end position="10"/>
    </location>
</feature>
<keyword evidence="3" id="KW-1185">Reference proteome</keyword>
<name>A0A166VGF8_9HYPO</name>